<feature type="compositionally biased region" description="Polar residues" evidence="6">
    <location>
        <begin position="268"/>
        <end position="278"/>
    </location>
</feature>
<feature type="region of interest" description="Disordered" evidence="6">
    <location>
        <begin position="404"/>
        <end position="424"/>
    </location>
</feature>
<dbReference type="PANTHER" id="PTHR30603">
    <property type="entry name" value="RNA POLYMERASE SIGMA FACTOR RPO"/>
    <property type="match status" value="1"/>
</dbReference>
<feature type="compositionally biased region" description="Low complexity" evidence="6">
    <location>
        <begin position="81"/>
        <end position="90"/>
    </location>
</feature>
<dbReference type="Gene3D" id="1.10.10.10">
    <property type="entry name" value="Winged helix-like DNA-binding domain superfamily/Winged helix DNA-binding domain"/>
    <property type="match status" value="2"/>
</dbReference>
<dbReference type="Gene3D" id="1.10.601.10">
    <property type="entry name" value="RNA Polymerase Primary Sigma Factor"/>
    <property type="match status" value="1"/>
</dbReference>
<dbReference type="Pfam" id="PF00140">
    <property type="entry name" value="Sigma70_r1_2"/>
    <property type="match status" value="1"/>
</dbReference>
<dbReference type="PANTHER" id="PTHR30603:SF60">
    <property type="entry name" value="RNA POLYMERASE SIGMA FACTOR RPOD"/>
    <property type="match status" value="1"/>
</dbReference>
<dbReference type="GO" id="GO:0006352">
    <property type="term" value="P:DNA-templated transcription initiation"/>
    <property type="evidence" value="ECO:0007669"/>
    <property type="project" value="InterPro"/>
</dbReference>
<feature type="region of interest" description="Disordered" evidence="6">
    <location>
        <begin position="441"/>
        <end position="460"/>
    </location>
</feature>
<keyword evidence="4" id="KW-0238">DNA-binding</keyword>
<evidence type="ECO:0000256" key="2">
    <source>
        <dbReference type="ARBA" id="ARBA00023015"/>
    </source>
</evidence>
<reference evidence="8" key="1">
    <citation type="submission" date="2022-10" db="EMBL/GenBank/DDBJ databases">
        <authorList>
            <person name="Wei X."/>
        </authorList>
    </citation>
    <scope>NUCLEOTIDE SEQUENCE</scope>
    <source>
        <strain evidence="8">SD2</strain>
    </source>
</reference>
<keyword evidence="2" id="KW-0805">Transcription regulation</keyword>
<evidence type="ECO:0000256" key="4">
    <source>
        <dbReference type="ARBA" id="ARBA00023125"/>
    </source>
</evidence>
<feature type="compositionally biased region" description="Basic and acidic residues" evidence="6">
    <location>
        <begin position="34"/>
        <end position="44"/>
    </location>
</feature>
<dbReference type="InterPro" id="IPR007624">
    <property type="entry name" value="RNA_pol_sigma70_r3"/>
</dbReference>
<evidence type="ECO:0000313" key="8">
    <source>
        <dbReference type="EMBL" id="UZW64223.1"/>
    </source>
</evidence>
<dbReference type="RefSeq" id="WP_198911673.1">
    <property type="nucleotide sequence ID" value="NZ_CP034544.1"/>
</dbReference>
<dbReference type="EMBL" id="CP107525">
    <property type="protein sequence ID" value="UZW64223.1"/>
    <property type="molecule type" value="Genomic_DNA"/>
</dbReference>
<dbReference type="InterPro" id="IPR000943">
    <property type="entry name" value="RNA_pol_sigma70"/>
</dbReference>
<dbReference type="AlphaFoldDB" id="A0AAX3EZ14"/>
<dbReference type="InterPro" id="IPR013324">
    <property type="entry name" value="RNA_pol_sigma_r3/r4-like"/>
</dbReference>
<dbReference type="SUPFAM" id="SSF88946">
    <property type="entry name" value="Sigma2 domain of RNA polymerase sigma factors"/>
    <property type="match status" value="1"/>
</dbReference>
<dbReference type="Pfam" id="PF04539">
    <property type="entry name" value="Sigma70_r3"/>
    <property type="match status" value="1"/>
</dbReference>
<dbReference type="PROSITE" id="PS00715">
    <property type="entry name" value="SIGMA70_1"/>
    <property type="match status" value="1"/>
</dbReference>
<feature type="domain" description="RNA polymerase sigma-70" evidence="7">
    <location>
        <begin position="573"/>
        <end position="586"/>
    </location>
</feature>
<evidence type="ECO:0000256" key="5">
    <source>
        <dbReference type="ARBA" id="ARBA00023163"/>
    </source>
</evidence>
<dbReference type="InterPro" id="IPR036388">
    <property type="entry name" value="WH-like_DNA-bd_sf"/>
</dbReference>
<dbReference type="GO" id="GO:0003677">
    <property type="term" value="F:DNA binding"/>
    <property type="evidence" value="ECO:0007669"/>
    <property type="project" value="UniProtKB-KW"/>
</dbReference>
<dbReference type="GO" id="GO:0016987">
    <property type="term" value="F:sigma factor activity"/>
    <property type="evidence" value="ECO:0007669"/>
    <property type="project" value="UniProtKB-KW"/>
</dbReference>
<accession>A0AAX3EZ14</accession>
<name>A0AAX3EZ14_MYCSY</name>
<dbReference type="Pfam" id="PF04542">
    <property type="entry name" value="Sigma70_r2"/>
    <property type="match status" value="1"/>
</dbReference>
<feature type="compositionally biased region" description="Basic residues" evidence="6">
    <location>
        <begin position="249"/>
        <end position="261"/>
    </location>
</feature>
<proteinExistence type="inferred from homology"/>
<protein>
    <submittedName>
        <fullName evidence="8">RNA polymerase sigma factor</fullName>
    </submittedName>
</protein>
<dbReference type="SUPFAM" id="SSF88659">
    <property type="entry name" value="Sigma3 and sigma4 domains of RNA polymerase sigma factors"/>
    <property type="match status" value="2"/>
</dbReference>
<dbReference type="NCBIfam" id="NF004565">
    <property type="entry name" value="PRK05901.2-3"/>
    <property type="match status" value="1"/>
</dbReference>
<comment type="similarity">
    <text evidence="1">Belongs to the sigma-70 factor family.</text>
</comment>
<evidence type="ECO:0000313" key="9">
    <source>
        <dbReference type="Proteomes" id="UP001164481"/>
    </source>
</evidence>
<evidence type="ECO:0000256" key="1">
    <source>
        <dbReference type="ARBA" id="ARBA00007788"/>
    </source>
</evidence>
<evidence type="ECO:0000259" key="7">
    <source>
        <dbReference type="PROSITE" id="PS00715"/>
    </source>
</evidence>
<gene>
    <name evidence="8" type="ORF">OIE46_02440</name>
</gene>
<keyword evidence="3" id="KW-0731">Sigma factor</keyword>
<dbReference type="NCBIfam" id="TIGR02937">
    <property type="entry name" value="sigma70-ECF"/>
    <property type="match status" value="1"/>
</dbReference>
<evidence type="ECO:0000256" key="3">
    <source>
        <dbReference type="ARBA" id="ARBA00023082"/>
    </source>
</evidence>
<feature type="region of interest" description="Disordered" evidence="6">
    <location>
        <begin position="226"/>
        <end position="303"/>
    </location>
</feature>
<reference evidence="8" key="2">
    <citation type="submission" date="2022-11" db="EMBL/GenBank/DDBJ databases">
        <title>complete genomes of mycoplasma synoviae ZX313 strain and SD2 strain.</title>
        <authorList>
            <person name="Zhong Q."/>
        </authorList>
    </citation>
    <scope>NUCLEOTIDE SEQUENCE</scope>
    <source>
        <strain evidence="8">SD2</strain>
    </source>
</reference>
<feature type="region of interest" description="Disordered" evidence="6">
    <location>
        <begin position="1"/>
        <end position="90"/>
    </location>
</feature>
<organism evidence="8 9">
    <name type="scientific">Mycoplasmopsis synoviae</name>
    <name type="common">Mycoplasma synoviae</name>
    <dbReference type="NCBI Taxonomy" id="2109"/>
    <lineage>
        <taxon>Bacteria</taxon>
        <taxon>Bacillati</taxon>
        <taxon>Mycoplasmatota</taxon>
        <taxon>Mycoplasmoidales</taxon>
        <taxon>Metamycoplasmataceae</taxon>
        <taxon>Mycoplasmopsis</taxon>
    </lineage>
</organism>
<dbReference type="InterPro" id="IPR050239">
    <property type="entry name" value="Sigma-70_RNA_pol_init_factors"/>
</dbReference>
<evidence type="ECO:0000256" key="6">
    <source>
        <dbReference type="SAM" id="MobiDB-lite"/>
    </source>
</evidence>
<dbReference type="InterPro" id="IPR013325">
    <property type="entry name" value="RNA_pol_sigma_r2"/>
</dbReference>
<dbReference type="PRINTS" id="PR00046">
    <property type="entry name" value="SIGMA70FCT"/>
</dbReference>
<dbReference type="InterPro" id="IPR009042">
    <property type="entry name" value="RNA_pol_sigma70_r1_2"/>
</dbReference>
<dbReference type="InterPro" id="IPR014284">
    <property type="entry name" value="RNA_pol_sigma-70_dom"/>
</dbReference>
<sequence length="805" mass="90740">MATPKKAKLSTTSKVKTESKKVVAKKAPAPNARVKAEPKKELKTVSKAKTTKVTPKKVEVKPSAAPVKKVASKKVEKSSSKKAAPVAKTKAVKKAPAVKVEKKVAASKVKVSETQTKKVAVKKPAASTKVKTKEVKTTKKAVVKKEVKPATKAKSTKVATTKAVAAKKVEVKKVETKKAVKPAVKKAAPAAKAKVEAKEKSKAKVASTTTKKVATKASAKTAKVEKKAAPVKASVTKKVAPKKEEKKTKTTTKKKQLKTKTTKTQAKNSTLNTKTSAKPKTKEVKKASKASVFTSAKAQENEELSDKEISYNLILDQLKKSKPHQKKWKVEEVLEFIERKKLDIEEEVVDELFDFFAQKNLFKADENIVSSEKDLKEEFEEELKAEKKSKSAKDLKLNFNADFDDDLLDEDDSPLFDSDDDEEFDDDFIEDEEVDVNLEEYDHDEEEDEEEDEKLEEDDELDFSLVASDDDLDELDLDNFSPDEIDLQIDEENKKQDLSNKLTETTDIVKWYMRWIGKYGKLLTPQEEKDLAEKMDKGGSRGKRARDLIIKRNLRLVVNAAKKYKNRGLSFIDLVSEGNAGLLKAAQKFDIKKGFKFSTYATWWIRQSISRAVADQARIIRVPVHMVETINKIYKIEREIQQENGGEIIDEEIAARLGGKSKKYDASYIRYIRKINTSPISLDKQVGKENDSFFGDFVKDESIISPVEFADKEELITKINYYVEKLLSEAEADLIKRYHGIGYDAKGNPVRSATLDEISKDFRGEGKKISKERVRQIITKIYKKLRGYPEVVELFENFIKFKNED</sequence>
<dbReference type="InterPro" id="IPR007627">
    <property type="entry name" value="RNA_pol_sigma70_r2"/>
</dbReference>
<dbReference type="Proteomes" id="UP001164481">
    <property type="component" value="Chromosome"/>
</dbReference>
<keyword evidence="5" id="KW-0804">Transcription</keyword>